<proteinExistence type="predicted"/>
<dbReference type="EMBL" id="LR699553">
    <property type="protein sequence ID" value="VVD29129.1"/>
    <property type="molecule type" value="Genomic_DNA"/>
</dbReference>
<gene>
    <name evidence="1" type="ORF">PDMSB3_2673</name>
</gene>
<evidence type="ECO:0000313" key="1">
    <source>
        <dbReference type="EMBL" id="VVD29129.1"/>
    </source>
</evidence>
<name>A0A5Q4ZAZ2_9BURK</name>
<organism evidence="1 2">
    <name type="scientific">Paraburkholderia dioscoreae</name>
    <dbReference type="NCBI Taxonomy" id="2604047"/>
    <lineage>
        <taxon>Bacteria</taxon>
        <taxon>Pseudomonadati</taxon>
        <taxon>Pseudomonadota</taxon>
        <taxon>Betaproteobacteria</taxon>
        <taxon>Burkholderiales</taxon>
        <taxon>Burkholderiaceae</taxon>
        <taxon>Paraburkholderia</taxon>
    </lineage>
</organism>
<dbReference type="KEGG" id="pdio:PDMSB3_2673"/>
<dbReference type="AlphaFoldDB" id="A0A5Q4ZAZ2"/>
<protein>
    <submittedName>
        <fullName evidence="1">Uncharacterized protein</fullName>
    </submittedName>
</protein>
<sequence>MFRSNQGSQTSAKRVHESISALLLLTARSFAPGQNQSVSSFFGNVFTSAVRRMADRYAAATAGQEVLSEIVRCDEVV</sequence>
<dbReference type="Proteomes" id="UP000325811">
    <property type="component" value="Chromosome I"/>
</dbReference>
<reference evidence="1 2" key="1">
    <citation type="submission" date="2019-08" db="EMBL/GenBank/DDBJ databases">
        <authorList>
            <person name="Herpell B J."/>
        </authorList>
    </citation>
    <scope>NUCLEOTIDE SEQUENCE [LARGE SCALE GENOMIC DNA]</scope>
    <source>
        <strain evidence="2">Msb3</strain>
    </source>
</reference>
<evidence type="ECO:0000313" key="2">
    <source>
        <dbReference type="Proteomes" id="UP000325811"/>
    </source>
</evidence>
<keyword evidence="2" id="KW-1185">Reference proteome</keyword>
<accession>A0A5Q4ZAZ2</accession>